<dbReference type="Proteomes" id="UP001223520">
    <property type="component" value="Chromosome"/>
</dbReference>
<name>A0AAJ6NMX1_9CYAN</name>
<accession>A0AAJ6NMX1</accession>
<evidence type="ECO:0000313" key="1">
    <source>
        <dbReference type="EMBL" id="WGV23362.1"/>
    </source>
</evidence>
<proteinExistence type="predicted"/>
<keyword evidence="2" id="KW-1185">Reference proteome</keyword>
<organism evidence="1 2">
    <name type="scientific">Halotia branconii CENA392</name>
    <dbReference type="NCBI Taxonomy" id="1539056"/>
    <lineage>
        <taxon>Bacteria</taxon>
        <taxon>Bacillati</taxon>
        <taxon>Cyanobacteriota</taxon>
        <taxon>Cyanophyceae</taxon>
        <taxon>Nostocales</taxon>
        <taxon>Nodulariaceae</taxon>
        <taxon>Halotia</taxon>
    </lineage>
</organism>
<dbReference type="AlphaFoldDB" id="A0AAJ6NMX1"/>
<dbReference type="KEGG" id="hbq:QI031_16170"/>
<gene>
    <name evidence="1" type="ORF">QI031_16170</name>
</gene>
<protein>
    <submittedName>
        <fullName evidence="1">Uncharacterized protein</fullName>
    </submittedName>
</protein>
<sequence>MTNQLSLFDLQAFQWQQPVYDPTWDDTQDPPDPDDYPTLQEYETAWNEWEQKFPELIAHVQGMSVLEQVTPNTQQASNNDNHVLEQASTDTAPEHKHWVEQYKVVRCGKEHYYYRYLWMSGRKLHHVHIPGGNVRSPLAIERKEMVENAIAAKLSPVQIEKLIKMRSHNRS</sequence>
<dbReference type="RefSeq" id="WP_281480688.1">
    <property type="nucleotide sequence ID" value="NZ_CP124543.1"/>
</dbReference>
<evidence type="ECO:0000313" key="2">
    <source>
        <dbReference type="Proteomes" id="UP001223520"/>
    </source>
</evidence>
<dbReference type="EMBL" id="CP124543">
    <property type="protein sequence ID" value="WGV23362.1"/>
    <property type="molecule type" value="Genomic_DNA"/>
</dbReference>
<reference evidence="1 2" key="1">
    <citation type="journal article" date="2023" name="Limnol Oceanogr Lett">
        <title>Environmental adaptations by the intertidal Antarctic cyanobacterium Halotia branconii CENA392 as revealed using long-read genome sequencing.</title>
        <authorList>
            <person name="Dextro R.B."/>
            <person name="Delbaje E."/>
            <person name="Freitas P.N.N."/>
            <person name="Geraldes V."/>
            <person name="Pinto E."/>
            <person name="Long P.F."/>
            <person name="Fiore M.F."/>
        </authorList>
    </citation>
    <scope>NUCLEOTIDE SEQUENCE [LARGE SCALE GENOMIC DNA]</scope>
    <source>
        <strain evidence="1 2">CENA392</strain>
    </source>
</reference>